<evidence type="ECO:0000313" key="1">
    <source>
        <dbReference type="EMBL" id="CAG8766917.1"/>
    </source>
</evidence>
<sequence>EKKVTETKKWVEMTRKEILEEKKISGPGIKFDFDLIPQEKAMVKDSVLDTCSSLEFTVNLIKKMQGNKPRQ</sequence>
<accession>A0A9N9J674</accession>
<dbReference type="Proteomes" id="UP000789508">
    <property type="component" value="Unassembled WGS sequence"/>
</dbReference>
<name>A0A9N9J674_9GLOM</name>
<dbReference type="AlphaFoldDB" id="A0A9N9J674"/>
<keyword evidence="2" id="KW-1185">Reference proteome</keyword>
<comment type="caution">
    <text evidence="1">The sequence shown here is derived from an EMBL/GenBank/DDBJ whole genome shotgun (WGS) entry which is preliminary data.</text>
</comment>
<feature type="non-terminal residue" evidence="1">
    <location>
        <position position="1"/>
    </location>
</feature>
<organism evidence="1 2">
    <name type="scientific">Ambispora leptoticha</name>
    <dbReference type="NCBI Taxonomy" id="144679"/>
    <lineage>
        <taxon>Eukaryota</taxon>
        <taxon>Fungi</taxon>
        <taxon>Fungi incertae sedis</taxon>
        <taxon>Mucoromycota</taxon>
        <taxon>Glomeromycotina</taxon>
        <taxon>Glomeromycetes</taxon>
        <taxon>Archaeosporales</taxon>
        <taxon>Ambisporaceae</taxon>
        <taxon>Ambispora</taxon>
    </lineage>
</organism>
<protein>
    <submittedName>
        <fullName evidence="1">2043_t:CDS:1</fullName>
    </submittedName>
</protein>
<reference evidence="1" key="1">
    <citation type="submission" date="2021-06" db="EMBL/GenBank/DDBJ databases">
        <authorList>
            <person name="Kallberg Y."/>
            <person name="Tangrot J."/>
            <person name="Rosling A."/>
        </authorList>
    </citation>
    <scope>NUCLEOTIDE SEQUENCE</scope>
    <source>
        <strain evidence="1">FL130A</strain>
    </source>
</reference>
<gene>
    <name evidence="1" type="ORF">ALEPTO_LOCUS13930</name>
</gene>
<evidence type="ECO:0000313" key="2">
    <source>
        <dbReference type="Proteomes" id="UP000789508"/>
    </source>
</evidence>
<dbReference type="EMBL" id="CAJVPS010049840">
    <property type="protein sequence ID" value="CAG8766917.1"/>
    <property type="molecule type" value="Genomic_DNA"/>
</dbReference>
<dbReference type="OrthoDB" id="10441466at2759"/>
<proteinExistence type="predicted"/>